<name>A0A0C1QDG3_9GAMM</name>
<organism evidence="2 3">
    <name type="scientific">Pseudoalteromonas luteoviolacea</name>
    <dbReference type="NCBI Taxonomy" id="43657"/>
    <lineage>
        <taxon>Bacteria</taxon>
        <taxon>Pseudomonadati</taxon>
        <taxon>Pseudomonadota</taxon>
        <taxon>Gammaproteobacteria</taxon>
        <taxon>Alteromonadales</taxon>
        <taxon>Pseudoalteromonadaceae</taxon>
        <taxon>Pseudoalteromonas</taxon>
    </lineage>
</organism>
<dbReference type="Gene3D" id="2.30.60.10">
    <property type="entry name" value="Cyanovirin-N"/>
    <property type="match status" value="1"/>
</dbReference>
<sequence>MSFISPPGSYKSSCRNIHFEGIPGEEDCYIIALCQKEDGSWVESRLKYDIANINGKLTWAPDRK</sequence>
<dbReference type="EMBL" id="JWIC01000005">
    <property type="protein sequence ID" value="KID57430.1"/>
    <property type="molecule type" value="Genomic_DNA"/>
</dbReference>
<gene>
    <name evidence="2" type="ORF">JF50_09510</name>
</gene>
<dbReference type="RefSeq" id="WP_039609201.1">
    <property type="nucleotide sequence ID" value="NZ_JAGJEL010000015.1"/>
</dbReference>
<dbReference type="Pfam" id="PF08881">
    <property type="entry name" value="CVNH"/>
    <property type="match status" value="1"/>
</dbReference>
<dbReference type="SUPFAM" id="SSF51322">
    <property type="entry name" value="Cyanovirin-N"/>
    <property type="match status" value="1"/>
</dbReference>
<dbReference type="OrthoDB" id="6293667at2"/>
<evidence type="ECO:0000313" key="3">
    <source>
        <dbReference type="Proteomes" id="UP000031327"/>
    </source>
</evidence>
<protein>
    <recommendedName>
        <fullName evidence="1">Cyanovirin-N domain-containing protein</fullName>
    </recommendedName>
</protein>
<dbReference type="AlphaFoldDB" id="A0A0C1QDG3"/>
<reference evidence="2 3" key="1">
    <citation type="submission" date="2014-12" db="EMBL/GenBank/DDBJ databases">
        <title>Draft Genome Sequence of Pseudoalteromonas luteoviolacea HI1.</title>
        <authorList>
            <person name="Asahina A.Y."/>
            <person name="Hadfield M.G."/>
        </authorList>
    </citation>
    <scope>NUCLEOTIDE SEQUENCE [LARGE SCALE GENOMIC DNA]</scope>
    <source>
        <strain evidence="2 3">HI1</strain>
    </source>
</reference>
<dbReference type="Proteomes" id="UP000031327">
    <property type="component" value="Unassembled WGS sequence"/>
</dbReference>
<evidence type="ECO:0000313" key="2">
    <source>
        <dbReference type="EMBL" id="KID57430.1"/>
    </source>
</evidence>
<dbReference type="InterPro" id="IPR036673">
    <property type="entry name" value="Cyanovirin-N_sf"/>
</dbReference>
<proteinExistence type="predicted"/>
<feature type="domain" description="Cyanovirin-N" evidence="1">
    <location>
        <begin position="10"/>
        <end position="59"/>
    </location>
</feature>
<evidence type="ECO:0000259" key="1">
    <source>
        <dbReference type="Pfam" id="PF08881"/>
    </source>
</evidence>
<dbReference type="InterPro" id="IPR011058">
    <property type="entry name" value="Cyanovirin-N"/>
</dbReference>
<comment type="caution">
    <text evidence="2">The sequence shown here is derived from an EMBL/GenBank/DDBJ whole genome shotgun (WGS) entry which is preliminary data.</text>
</comment>
<accession>A0A0C1QDG3</accession>